<dbReference type="GO" id="GO:0022857">
    <property type="term" value="F:transmembrane transporter activity"/>
    <property type="evidence" value="ECO:0007669"/>
    <property type="project" value="UniProtKB-UniRule"/>
</dbReference>
<dbReference type="InterPro" id="IPR007387">
    <property type="entry name" value="TRAP_DctQ"/>
</dbReference>
<comment type="function">
    <text evidence="9">Part of the tripartite ATP-independent periplasmic (TRAP) transport system.</text>
</comment>
<dbReference type="EMBL" id="DOEK01000042">
    <property type="protein sequence ID" value="HBP31669.1"/>
    <property type="molecule type" value="Genomic_DNA"/>
</dbReference>
<dbReference type="Proteomes" id="UP000264036">
    <property type="component" value="Unassembled WGS sequence"/>
</dbReference>
<name>A0A356LLC0_9BURK</name>
<protein>
    <recommendedName>
        <fullName evidence="9">TRAP transporter small permease protein</fullName>
    </recommendedName>
</protein>
<comment type="similarity">
    <text evidence="8 9">Belongs to the TRAP transporter small permease family.</text>
</comment>
<dbReference type="InterPro" id="IPR055348">
    <property type="entry name" value="DctQ"/>
</dbReference>
<evidence type="ECO:0000256" key="4">
    <source>
        <dbReference type="ARBA" id="ARBA00022519"/>
    </source>
</evidence>
<evidence type="ECO:0000256" key="5">
    <source>
        <dbReference type="ARBA" id="ARBA00022692"/>
    </source>
</evidence>
<keyword evidence="3" id="KW-1003">Cell membrane</keyword>
<evidence type="ECO:0000256" key="2">
    <source>
        <dbReference type="ARBA" id="ARBA00022448"/>
    </source>
</evidence>
<organism evidence="11 12">
    <name type="scientific">Advenella kashmirensis</name>
    <dbReference type="NCBI Taxonomy" id="310575"/>
    <lineage>
        <taxon>Bacteria</taxon>
        <taxon>Pseudomonadati</taxon>
        <taxon>Pseudomonadota</taxon>
        <taxon>Betaproteobacteria</taxon>
        <taxon>Burkholderiales</taxon>
        <taxon>Alcaligenaceae</taxon>
    </lineage>
</organism>
<evidence type="ECO:0000256" key="8">
    <source>
        <dbReference type="ARBA" id="ARBA00038436"/>
    </source>
</evidence>
<feature type="transmembrane region" description="Helical" evidence="9">
    <location>
        <begin position="56"/>
        <end position="74"/>
    </location>
</feature>
<comment type="subcellular location">
    <subcellularLocation>
        <location evidence="1 9">Cell inner membrane</location>
        <topology evidence="1 9">Multi-pass membrane protein</topology>
    </subcellularLocation>
</comment>
<keyword evidence="2 9" id="KW-0813">Transport</keyword>
<sequence length="166" mass="18908">MNALTRLLDSTLFRLISIIAQLFLVSAVCASFYQVIARFILQEPSDWSEGWTRTAMIWLVLLGVVLACRQGAMLKVEMLHSLLKDPWQRRLEHLVMLIMAVFFGLMTWIGVLMTYRVRFQTIPSLGISISWIYAAIPVGMALALLAVIVHWANARKESQEEDLTLL</sequence>
<feature type="transmembrane region" description="Helical" evidence="9">
    <location>
        <begin position="94"/>
        <end position="115"/>
    </location>
</feature>
<dbReference type="AlphaFoldDB" id="A0A356LLC0"/>
<keyword evidence="7 9" id="KW-0472">Membrane</keyword>
<evidence type="ECO:0000313" key="12">
    <source>
        <dbReference type="Proteomes" id="UP000264036"/>
    </source>
</evidence>
<reference evidence="11 12" key="1">
    <citation type="journal article" date="2018" name="Nat. Biotechnol.">
        <title>A standardized bacterial taxonomy based on genome phylogeny substantially revises the tree of life.</title>
        <authorList>
            <person name="Parks D.H."/>
            <person name="Chuvochina M."/>
            <person name="Waite D.W."/>
            <person name="Rinke C."/>
            <person name="Skarshewski A."/>
            <person name="Chaumeil P.A."/>
            <person name="Hugenholtz P."/>
        </authorList>
    </citation>
    <scope>NUCLEOTIDE SEQUENCE [LARGE SCALE GENOMIC DNA]</scope>
    <source>
        <strain evidence="11">UBA10707</strain>
    </source>
</reference>
<evidence type="ECO:0000256" key="3">
    <source>
        <dbReference type="ARBA" id="ARBA00022475"/>
    </source>
</evidence>
<dbReference type="GO" id="GO:0005886">
    <property type="term" value="C:plasma membrane"/>
    <property type="evidence" value="ECO:0007669"/>
    <property type="project" value="UniProtKB-SubCell"/>
</dbReference>
<dbReference type="GO" id="GO:0015740">
    <property type="term" value="P:C4-dicarboxylate transport"/>
    <property type="evidence" value="ECO:0007669"/>
    <property type="project" value="TreeGrafter"/>
</dbReference>
<comment type="subunit">
    <text evidence="9">The complex comprises the extracytoplasmic solute receptor protein and the two transmembrane proteins.</text>
</comment>
<dbReference type="PANTHER" id="PTHR35011">
    <property type="entry name" value="2,3-DIKETO-L-GULONATE TRAP TRANSPORTER SMALL PERMEASE PROTEIN YIAM"/>
    <property type="match status" value="1"/>
</dbReference>
<keyword evidence="5 9" id="KW-0812">Transmembrane</keyword>
<keyword evidence="6 9" id="KW-1133">Transmembrane helix</keyword>
<evidence type="ECO:0000256" key="1">
    <source>
        <dbReference type="ARBA" id="ARBA00004429"/>
    </source>
</evidence>
<evidence type="ECO:0000256" key="7">
    <source>
        <dbReference type="ARBA" id="ARBA00023136"/>
    </source>
</evidence>
<evidence type="ECO:0000256" key="9">
    <source>
        <dbReference type="RuleBase" id="RU369079"/>
    </source>
</evidence>
<evidence type="ECO:0000313" key="11">
    <source>
        <dbReference type="EMBL" id="HBP31669.1"/>
    </source>
</evidence>
<feature type="domain" description="Tripartite ATP-independent periplasmic transporters DctQ component" evidence="10">
    <location>
        <begin position="28"/>
        <end position="154"/>
    </location>
</feature>
<feature type="transmembrane region" description="Helical" evidence="9">
    <location>
        <begin position="127"/>
        <end position="149"/>
    </location>
</feature>
<accession>A0A356LLC0</accession>
<dbReference type="PANTHER" id="PTHR35011:SF2">
    <property type="entry name" value="2,3-DIKETO-L-GULONATE TRAP TRANSPORTER SMALL PERMEASE PROTEIN YIAM"/>
    <property type="match status" value="1"/>
</dbReference>
<keyword evidence="4 9" id="KW-0997">Cell inner membrane</keyword>
<gene>
    <name evidence="11" type="ORF">DD666_19935</name>
</gene>
<dbReference type="Pfam" id="PF04290">
    <property type="entry name" value="DctQ"/>
    <property type="match status" value="1"/>
</dbReference>
<evidence type="ECO:0000259" key="10">
    <source>
        <dbReference type="Pfam" id="PF04290"/>
    </source>
</evidence>
<feature type="transmembrane region" description="Helical" evidence="9">
    <location>
        <begin position="12"/>
        <end position="36"/>
    </location>
</feature>
<comment type="caution">
    <text evidence="11">The sequence shown here is derived from an EMBL/GenBank/DDBJ whole genome shotgun (WGS) entry which is preliminary data.</text>
</comment>
<evidence type="ECO:0000256" key="6">
    <source>
        <dbReference type="ARBA" id="ARBA00022989"/>
    </source>
</evidence>
<proteinExistence type="inferred from homology"/>